<proteinExistence type="predicted"/>
<reference evidence="1" key="1">
    <citation type="submission" date="2018-02" db="EMBL/GenBank/DDBJ databases">
        <title>Rhizophora mucronata_Transcriptome.</title>
        <authorList>
            <person name="Meera S.P."/>
            <person name="Sreeshan A."/>
            <person name="Augustine A."/>
        </authorList>
    </citation>
    <scope>NUCLEOTIDE SEQUENCE</scope>
    <source>
        <tissue evidence="1">Leaf</tissue>
    </source>
</reference>
<sequence length="29" mass="3585">MPIQLITLFIYEPHKNFPHLQSLIRKYDE</sequence>
<dbReference type="EMBL" id="GGEC01062551">
    <property type="protein sequence ID" value="MBX43035.1"/>
    <property type="molecule type" value="Transcribed_RNA"/>
</dbReference>
<dbReference type="AlphaFoldDB" id="A0A2P2NKT6"/>
<protein>
    <submittedName>
        <fullName evidence="1">Uncharacterized protein</fullName>
    </submittedName>
</protein>
<name>A0A2P2NKT6_RHIMU</name>
<evidence type="ECO:0000313" key="1">
    <source>
        <dbReference type="EMBL" id="MBX43035.1"/>
    </source>
</evidence>
<accession>A0A2P2NKT6</accession>
<organism evidence="1">
    <name type="scientific">Rhizophora mucronata</name>
    <name type="common">Asiatic mangrove</name>
    <dbReference type="NCBI Taxonomy" id="61149"/>
    <lineage>
        <taxon>Eukaryota</taxon>
        <taxon>Viridiplantae</taxon>
        <taxon>Streptophyta</taxon>
        <taxon>Embryophyta</taxon>
        <taxon>Tracheophyta</taxon>
        <taxon>Spermatophyta</taxon>
        <taxon>Magnoliopsida</taxon>
        <taxon>eudicotyledons</taxon>
        <taxon>Gunneridae</taxon>
        <taxon>Pentapetalae</taxon>
        <taxon>rosids</taxon>
        <taxon>fabids</taxon>
        <taxon>Malpighiales</taxon>
        <taxon>Rhizophoraceae</taxon>
        <taxon>Rhizophora</taxon>
    </lineage>
</organism>